<evidence type="ECO:0000313" key="1">
    <source>
        <dbReference type="EMBL" id="MFC4728575.1"/>
    </source>
</evidence>
<sequence length="90" mass="9665">MNTHPALFRLKLPNGQTVGPRTLKALWGTACESSDVSVGRRMEHGDASQVDSYLLCGAPGLLRGTAVEERLRTALERAGLLGVLVRLGHD</sequence>
<name>A0ABV9NL84_9GAMM</name>
<dbReference type="Proteomes" id="UP001595892">
    <property type="component" value="Unassembled WGS sequence"/>
</dbReference>
<proteinExistence type="predicted"/>
<protein>
    <submittedName>
        <fullName evidence="1">Uncharacterized protein</fullName>
    </submittedName>
</protein>
<dbReference type="RefSeq" id="WP_377004604.1">
    <property type="nucleotide sequence ID" value="NZ_JBHSGG010000029.1"/>
</dbReference>
<gene>
    <name evidence="1" type="ORF">ACFO3Q_10385</name>
</gene>
<accession>A0ABV9NL84</accession>
<comment type="caution">
    <text evidence="1">The sequence shown here is derived from an EMBL/GenBank/DDBJ whole genome shotgun (WGS) entry which is preliminary data.</text>
</comment>
<reference evidence="2" key="1">
    <citation type="journal article" date="2019" name="Int. J. Syst. Evol. Microbiol.">
        <title>The Global Catalogue of Microorganisms (GCM) 10K type strain sequencing project: providing services to taxonomists for standard genome sequencing and annotation.</title>
        <authorList>
            <consortium name="The Broad Institute Genomics Platform"/>
            <consortium name="The Broad Institute Genome Sequencing Center for Infectious Disease"/>
            <person name="Wu L."/>
            <person name="Ma J."/>
        </authorList>
    </citation>
    <scope>NUCLEOTIDE SEQUENCE [LARGE SCALE GENOMIC DNA]</scope>
    <source>
        <strain evidence="2">CGMCC 1.13574</strain>
    </source>
</reference>
<organism evidence="1 2">
    <name type="scientific">Coralloluteibacterium thermophilum</name>
    <dbReference type="NCBI Taxonomy" id="2707049"/>
    <lineage>
        <taxon>Bacteria</taxon>
        <taxon>Pseudomonadati</taxon>
        <taxon>Pseudomonadota</taxon>
        <taxon>Gammaproteobacteria</taxon>
        <taxon>Lysobacterales</taxon>
        <taxon>Lysobacteraceae</taxon>
        <taxon>Coralloluteibacterium</taxon>
    </lineage>
</organism>
<dbReference type="EMBL" id="JBHSGG010000029">
    <property type="protein sequence ID" value="MFC4728575.1"/>
    <property type="molecule type" value="Genomic_DNA"/>
</dbReference>
<evidence type="ECO:0000313" key="2">
    <source>
        <dbReference type="Proteomes" id="UP001595892"/>
    </source>
</evidence>
<keyword evidence="2" id="KW-1185">Reference proteome</keyword>